<gene>
    <name evidence="1" type="ORF">OFUS_LOCUS12433</name>
</gene>
<evidence type="ECO:0000313" key="2">
    <source>
        <dbReference type="Proteomes" id="UP000749559"/>
    </source>
</evidence>
<accession>A0A8J1XVK4</accession>
<dbReference type="InterPro" id="IPR036249">
    <property type="entry name" value="Thioredoxin-like_sf"/>
</dbReference>
<keyword evidence="2" id="KW-1185">Reference proteome</keyword>
<comment type="caution">
    <text evidence="1">The sequence shown here is derived from an EMBL/GenBank/DDBJ whole genome shotgun (WGS) entry which is preliminary data.</text>
</comment>
<organism evidence="1 2">
    <name type="scientific">Owenia fusiformis</name>
    <name type="common">Polychaete worm</name>
    <dbReference type="NCBI Taxonomy" id="6347"/>
    <lineage>
        <taxon>Eukaryota</taxon>
        <taxon>Metazoa</taxon>
        <taxon>Spiralia</taxon>
        <taxon>Lophotrochozoa</taxon>
        <taxon>Annelida</taxon>
        <taxon>Polychaeta</taxon>
        <taxon>Sedentaria</taxon>
        <taxon>Canalipalpata</taxon>
        <taxon>Sabellida</taxon>
        <taxon>Oweniida</taxon>
        <taxon>Oweniidae</taxon>
        <taxon>Owenia</taxon>
    </lineage>
</organism>
<dbReference type="Pfam" id="PF13905">
    <property type="entry name" value="Thioredoxin_8"/>
    <property type="match status" value="1"/>
</dbReference>
<sequence>MPKTLAQLINDGTIINKAGETVKIEDIAKPGKHVGLYFSAHWCPPCRGFTPVLTEFYNKVKASDKADKLEIIFLSSDRDEKSFKDYFGEMPWLALSFGDDDIKGEVSSEFNIRGIPSLIIIDGATGEVKSSDGRGLVSSDVNGEKFPWGL</sequence>
<dbReference type="GO" id="GO:0030178">
    <property type="term" value="P:negative regulation of Wnt signaling pathway"/>
    <property type="evidence" value="ECO:0007669"/>
    <property type="project" value="TreeGrafter"/>
</dbReference>
<dbReference type="InterPro" id="IPR013766">
    <property type="entry name" value="Thioredoxin_domain"/>
</dbReference>
<dbReference type="SUPFAM" id="SSF52833">
    <property type="entry name" value="Thioredoxin-like"/>
    <property type="match status" value="1"/>
</dbReference>
<dbReference type="Gene3D" id="3.40.30.10">
    <property type="entry name" value="Glutaredoxin"/>
    <property type="match status" value="1"/>
</dbReference>
<dbReference type="GO" id="GO:0004791">
    <property type="term" value="F:thioredoxin-disulfide reductase (NADPH) activity"/>
    <property type="evidence" value="ECO:0007669"/>
    <property type="project" value="TreeGrafter"/>
</dbReference>
<dbReference type="GO" id="GO:0031397">
    <property type="term" value="P:negative regulation of protein ubiquitination"/>
    <property type="evidence" value="ECO:0007669"/>
    <property type="project" value="TreeGrafter"/>
</dbReference>
<dbReference type="GO" id="GO:0005634">
    <property type="term" value="C:nucleus"/>
    <property type="evidence" value="ECO:0007669"/>
    <property type="project" value="TreeGrafter"/>
</dbReference>
<name>A0A8J1XVK4_OWEFU</name>
<dbReference type="Proteomes" id="UP000749559">
    <property type="component" value="Unassembled WGS sequence"/>
</dbReference>
<dbReference type="EMBL" id="CAIIXF020000006">
    <property type="protein sequence ID" value="CAH1786556.1"/>
    <property type="molecule type" value="Genomic_DNA"/>
</dbReference>
<dbReference type="InterPro" id="IPR012336">
    <property type="entry name" value="Thioredoxin-like_fold"/>
</dbReference>
<dbReference type="PROSITE" id="PS51352">
    <property type="entry name" value="THIOREDOXIN_2"/>
    <property type="match status" value="1"/>
</dbReference>
<reference evidence="1" key="1">
    <citation type="submission" date="2022-03" db="EMBL/GenBank/DDBJ databases">
        <authorList>
            <person name="Martin C."/>
        </authorList>
    </citation>
    <scope>NUCLEOTIDE SEQUENCE</scope>
</reference>
<protein>
    <submittedName>
        <fullName evidence="1">Uncharacterized protein</fullName>
    </submittedName>
</protein>
<dbReference type="AlphaFoldDB" id="A0A8J1XVK4"/>
<evidence type="ECO:0000313" key="1">
    <source>
        <dbReference type="EMBL" id="CAH1786556.1"/>
    </source>
</evidence>
<dbReference type="OrthoDB" id="409136at2759"/>
<proteinExistence type="predicted"/>
<dbReference type="PANTHER" id="PTHR46472">
    <property type="entry name" value="NUCLEOREDOXIN"/>
    <property type="match status" value="1"/>
</dbReference>
<dbReference type="PANTHER" id="PTHR46472:SF1">
    <property type="entry name" value="NUCLEOREDOXIN"/>
    <property type="match status" value="1"/>
</dbReference>